<dbReference type="InterPro" id="IPR034154">
    <property type="entry name" value="TOPRIM_DnaG/twinkle"/>
</dbReference>
<gene>
    <name evidence="4" type="ORF">SIL78_18705</name>
</gene>
<evidence type="ECO:0000256" key="1">
    <source>
        <dbReference type="SAM" id="Coils"/>
    </source>
</evidence>
<sequence length="849" mass="95336">MAGRKSTFAHYVAALPHHEPLDMLGHFWPELQAAAAGVEASIDGVDLVLDGKRHYLKNLTGESDQRQYYIANLTTDKDETVWPEVTFGSFKQRLDNVYFKPRNLCWKSFENHKDNVVVDLDRHAAYREKIQEARKEAQRQAIENEQLKRDANLAAAQAADLAWQAASDIDPEESHSYLLNKQGLRPLGRVRVATRELRGRLYSFNRHEWLDRAIIVSAGDLLLPVYSVDPLQRGLINLQRIDATGGKRFLIGGQKQLGYMPLMPENWQKGQALDAIVVTEGYATGATLLQCQAFGDDSVAVAIAFDAGNLGEIASAMGEKYPNVPIINAADNDQGTPGNPGLAKAESLKKDFRIPYLLPTSDDDKKLDFDDLRQRQGEEEVKRQVEEQYGKAVHYWRLHHDPEYAQEVSEQGSDGEQYALDVNEAGDIVNEFNWPMQKRTSPGKPLATPENLHWMLNQYGVKVRYNKISKDVIVKVPGQDFSVDNQGNASLALIKGLCARNELPSADVDSYVKLVADQDRYNPVMDWIDSVPYDQSRDPIGELFQTIQLAPGQNQLLAQILLTKWLVGAAALAGNEGSVWSKSVLVFAGNQDLGKTSWFRSLVPESSGLHDCVADGLHLDPADKDSVTTVLGHWLVELGELDATFRKSDIARLKAFITRKNDQLRRPYDRKDSIYPRRTALFASVNETNFLQDSTGNSRWWTLEVVALNSKHNVDMQQVWAQAMHLYRNGYKHYLDDSEQAMLNGSNTRYEQVNPLEEMIVNAFDVNVTYDDSGMPRYQYDRSKGSDMTATQVLIHAGIEKPSHSQATVASTFLQKLTGTKARRSGKGNVYPMPPPLFRYKSAPQPPMD</sequence>
<accession>A0AAJ2S2G7</accession>
<dbReference type="CDD" id="cd01029">
    <property type="entry name" value="TOPRIM_primases"/>
    <property type="match status" value="1"/>
</dbReference>
<name>A0AAJ2S2G7_9GAMM</name>
<dbReference type="Pfam" id="PF05272">
    <property type="entry name" value="VapE-like_dom"/>
    <property type="match status" value="1"/>
</dbReference>
<dbReference type="RefSeq" id="WP_198349984.1">
    <property type="nucleotide sequence ID" value="NZ_JABASV010000012.1"/>
</dbReference>
<evidence type="ECO:0000256" key="2">
    <source>
        <dbReference type="SAM" id="MobiDB-lite"/>
    </source>
</evidence>
<evidence type="ECO:0000259" key="3">
    <source>
        <dbReference type="Pfam" id="PF05272"/>
    </source>
</evidence>
<keyword evidence="1" id="KW-0175">Coiled coil</keyword>
<dbReference type="AlphaFoldDB" id="A0AAJ2S2G7"/>
<dbReference type="GeneID" id="303167570"/>
<reference evidence="4" key="1">
    <citation type="submission" date="2023-11" db="EMBL/GenBank/DDBJ databases">
        <title>MicrobeMod: A computational toolkit for identifying prokaryotic methylation and restriction-modification with nanopore sequencing.</title>
        <authorList>
            <person name="Crits-Christoph A."/>
            <person name="Kang S.C."/>
            <person name="Lee H."/>
            <person name="Ostrov N."/>
        </authorList>
    </citation>
    <scope>NUCLEOTIDE SEQUENCE</scope>
    <source>
        <strain evidence="4">ATCC BAA-953</strain>
    </source>
</reference>
<evidence type="ECO:0000313" key="4">
    <source>
        <dbReference type="EMBL" id="MDX5979582.1"/>
    </source>
</evidence>
<dbReference type="PANTHER" id="PTHR34985:SF1">
    <property type="entry name" value="SLR0554 PROTEIN"/>
    <property type="match status" value="1"/>
</dbReference>
<dbReference type="EMBL" id="JAWXXT010000002">
    <property type="protein sequence ID" value="MDX5979582.1"/>
    <property type="molecule type" value="Genomic_DNA"/>
</dbReference>
<evidence type="ECO:0000313" key="5">
    <source>
        <dbReference type="Proteomes" id="UP001276761"/>
    </source>
</evidence>
<dbReference type="Proteomes" id="UP001276761">
    <property type="component" value="Unassembled WGS sequence"/>
</dbReference>
<feature type="region of interest" description="Disordered" evidence="2">
    <location>
        <begin position="821"/>
        <end position="849"/>
    </location>
</feature>
<protein>
    <submittedName>
        <fullName evidence="4">VapE family protein</fullName>
    </submittedName>
</protein>
<feature type="coiled-coil region" evidence="1">
    <location>
        <begin position="120"/>
        <end position="150"/>
    </location>
</feature>
<comment type="caution">
    <text evidence="4">The sequence shown here is derived from an EMBL/GenBank/DDBJ whole genome shotgun (WGS) entry which is preliminary data.</text>
</comment>
<organism evidence="4 5">
    <name type="scientific">Vreelandella alkaliphila</name>
    <dbReference type="NCBI Taxonomy" id="272774"/>
    <lineage>
        <taxon>Bacteria</taxon>
        <taxon>Pseudomonadati</taxon>
        <taxon>Pseudomonadota</taxon>
        <taxon>Gammaproteobacteria</taxon>
        <taxon>Oceanospirillales</taxon>
        <taxon>Halomonadaceae</taxon>
        <taxon>Vreelandella</taxon>
    </lineage>
</organism>
<proteinExistence type="predicted"/>
<dbReference type="InterPro" id="IPR007936">
    <property type="entry name" value="VapE-like_dom"/>
</dbReference>
<feature type="domain" description="Virulence-associated protein E-like" evidence="3">
    <location>
        <begin position="553"/>
        <end position="751"/>
    </location>
</feature>
<dbReference type="PANTHER" id="PTHR34985">
    <property type="entry name" value="SLR0554 PROTEIN"/>
    <property type="match status" value="1"/>
</dbReference>